<keyword evidence="3" id="KW-0813">Transport</keyword>
<keyword evidence="9" id="KW-0472">Membrane</keyword>
<evidence type="ECO:0000259" key="11">
    <source>
        <dbReference type="PROSITE" id="PS52015"/>
    </source>
</evidence>
<feature type="region of interest" description="Disordered" evidence="10">
    <location>
        <begin position="53"/>
        <end position="155"/>
    </location>
</feature>
<keyword evidence="13" id="KW-1185">Reference proteome</keyword>
<evidence type="ECO:0000313" key="12">
    <source>
        <dbReference type="EMBL" id="MCH8614833.1"/>
    </source>
</evidence>
<dbReference type="EMBL" id="JAKZHW010000001">
    <property type="protein sequence ID" value="MCH8614833.1"/>
    <property type="molecule type" value="Genomic_DNA"/>
</dbReference>
<dbReference type="InterPro" id="IPR037682">
    <property type="entry name" value="TonB_C"/>
</dbReference>
<dbReference type="Pfam" id="PF03544">
    <property type="entry name" value="TonB_C"/>
    <property type="match status" value="1"/>
</dbReference>
<evidence type="ECO:0000313" key="13">
    <source>
        <dbReference type="Proteomes" id="UP001203058"/>
    </source>
</evidence>
<comment type="caution">
    <text evidence="12">The sequence shown here is derived from an EMBL/GenBank/DDBJ whole genome shotgun (WGS) entry which is preliminary data.</text>
</comment>
<proteinExistence type="inferred from homology"/>
<feature type="compositionally biased region" description="Low complexity" evidence="10">
    <location>
        <begin position="98"/>
        <end position="111"/>
    </location>
</feature>
<comment type="similarity">
    <text evidence="2">Belongs to the TonB family.</text>
</comment>
<feature type="compositionally biased region" description="Gly residues" evidence="10">
    <location>
        <begin position="120"/>
        <end position="151"/>
    </location>
</feature>
<sequence length="243" mass="24824">MPAGGFHTTGPRERFTALAAALAVQLALLVALMSGFHVQVRKAQEAVERLISVSLTPPPPPPLPKPAPRAAPSEKPKASHQAAAPKAAPAPIGGSRGPVQSHSSPSVVPIVPTRPTAPPSGGGTGAGPATGTGAGGGSGGTGYGEGGGGGTDLEQIAGDIFPSDYPRHLGRAGIGGHVGVSFTVQVNGRATNCRISRSSGVPELDGLTCRLIEQRFRFRPGTDRFGRPISDEVDYEHYWIIGR</sequence>
<dbReference type="PANTHER" id="PTHR33446">
    <property type="entry name" value="PROTEIN TONB-RELATED"/>
    <property type="match status" value="1"/>
</dbReference>
<dbReference type="Gene3D" id="3.30.1150.10">
    <property type="match status" value="1"/>
</dbReference>
<evidence type="ECO:0000256" key="8">
    <source>
        <dbReference type="ARBA" id="ARBA00022989"/>
    </source>
</evidence>
<keyword evidence="4" id="KW-1003">Cell membrane</keyword>
<reference evidence="12 13" key="1">
    <citation type="submission" date="2022-03" db="EMBL/GenBank/DDBJ databases">
        <authorList>
            <person name="Jo J.-H."/>
            <person name="Im W.-T."/>
        </authorList>
    </citation>
    <scope>NUCLEOTIDE SEQUENCE [LARGE SCALE GENOMIC DNA]</scope>
    <source>
        <strain evidence="12 13">SM33</strain>
    </source>
</reference>
<feature type="domain" description="TonB C-terminal" evidence="11">
    <location>
        <begin position="150"/>
        <end position="243"/>
    </location>
</feature>
<dbReference type="PROSITE" id="PS52015">
    <property type="entry name" value="TONB_CTD"/>
    <property type="match status" value="1"/>
</dbReference>
<evidence type="ECO:0000256" key="4">
    <source>
        <dbReference type="ARBA" id="ARBA00022475"/>
    </source>
</evidence>
<accession>A0ABS9VIM9</accession>
<keyword evidence="5" id="KW-0997">Cell inner membrane</keyword>
<comment type="subcellular location">
    <subcellularLocation>
        <location evidence="1">Cell inner membrane</location>
        <topology evidence="1">Single-pass membrane protein</topology>
        <orientation evidence="1">Periplasmic side</orientation>
    </subcellularLocation>
</comment>
<protein>
    <submittedName>
        <fullName evidence="12">Energy transducer TonB</fullName>
    </submittedName>
</protein>
<dbReference type="RefSeq" id="WP_241445439.1">
    <property type="nucleotide sequence ID" value="NZ_JAKZHW010000001.1"/>
</dbReference>
<dbReference type="InterPro" id="IPR051045">
    <property type="entry name" value="TonB-dependent_transducer"/>
</dbReference>
<evidence type="ECO:0000256" key="10">
    <source>
        <dbReference type="SAM" id="MobiDB-lite"/>
    </source>
</evidence>
<dbReference type="InterPro" id="IPR006260">
    <property type="entry name" value="TonB/TolA_C"/>
</dbReference>
<evidence type="ECO:0000256" key="5">
    <source>
        <dbReference type="ARBA" id="ARBA00022519"/>
    </source>
</evidence>
<keyword evidence="6" id="KW-0812">Transmembrane</keyword>
<gene>
    <name evidence="12" type="ORF">LZ016_01760</name>
</gene>
<evidence type="ECO:0000256" key="1">
    <source>
        <dbReference type="ARBA" id="ARBA00004383"/>
    </source>
</evidence>
<name>A0ABS9VIM9_9SPHN</name>
<dbReference type="NCBIfam" id="TIGR01352">
    <property type="entry name" value="tonB_Cterm"/>
    <property type="match status" value="1"/>
</dbReference>
<keyword evidence="8" id="KW-1133">Transmembrane helix</keyword>
<evidence type="ECO:0000256" key="7">
    <source>
        <dbReference type="ARBA" id="ARBA00022927"/>
    </source>
</evidence>
<organism evidence="12 13">
    <name type="scientific">Sphingomonas telluris</name>
    <dbReference type="NCBI Taxonomy" id="2907998"/>
    <lineage>
        <taxon>Bacteria</taxon>
        <taxon>Pseudomonadati</taxon>
        <taxon>Pseudomonadota</taxon>
        <taxon>Alphaproteobacteria</taxon>
        <taxon>Sphingomonadales</taxon>
        <taxon>Sphingomonadaceae</taxon>
        <taxon>Sphingomonas</taxon>
    </lineage>
</organism>
<dbReference type="PANTHER" id="PTHR33446:SF2">
    <property type="entry name" value="PROTEIN TONB"/>
    <property type="match status" value="1"/>
</dbReference>
<evidence type="ECO:0000256" key="3">
    <source>
        <dbReference type="ARBA" id="ARBA00022448"/>
    </source>
</evidence>
<feature type="compositionally biased region" description="Low complexity" evidence="10">
    <location>
        <begin position="79"/>
        <end position="91"/>
    </location>
</feature>
<keyword evidence="7" id="KW-0653">Protein transport</keyword>
<feature type="compositionally biased region" description="Pro residues" evidence="10">
    <location>
        <begin position="56"/>
        <end position="69"/>
    </location>
</feature>
<dbReference type="SUPFAM" id="SSF74653">
    <property type="entry name" value="TolA/TonB C-terminal domain"/>
    <property type="match status" value="1"/>
</dbReference>
<dbReference type="Proteomes" id="UP001203058">
    <property type="component" value="Unassembled WGS sequence"/>
</dbReference>
<evidence type="ECO:0000256" key="2">
    <source>
        <dbReference type="ARBA" id="ARBA00006555"/>
    </source>
</evidence>
<evidence type="ECO:0000256" key="6">
    <source>
        <dbReference type="ARBA" id="ARBA00022692"/>
    </source>
</evidence>
<evidence type="ECO:0000256" key="9">
    <source>
        <dbReference type="ARBA" id="ARBA00023136"/>
    </source>
</evidence>